<feature type="transmembrane region" description="Helical" evidence="1">
    <location>
        <begin position="318"/>
        <end position="343"/>
    </location>
</feature>
<keyword evidence="1" id="KW-1133">Transmembrane helix</keyword>
<comment type="caution">
    <text evidence="2">The sequence shown here is derived from an EMBL/GenBank/DDBJ whole genome shotgun (WGS) entry which is preliminary data.</text>
</comment>
<sequence>MSSRNFGLARILVRYLKYGEIFRCLYTTWDRTMNRVILKTTQAQNFVRFTLICQFFYFLAQIVSTVKYSTTIADTFEAVMLVEICFVCITLRWEFTVDHLPGQLLNHVISSPGMRKRPGEKMDLSVTFVQYIVIMTEIFTFFSSILIAALNIFLPCKAPLISSHFCQDGLSLIKLHTRLVFFVMECIISILSLIGGTYYGVIIVCYCISYQFVRYKDLMKNTRTNISNILAYRELQIENRIINFAIRGRIFLVFGYVSSVTQVVMGVAVVLMYHSKVDFLRVVAFGSSGATMAPRQMTKKVLSDVGAPDIAGPLVFAYLAYMLIAPLFGSGYFVVLMACLLVFTIAGKLNKDSINWVRSCTARSSLEMRIVRLAPLRVEFGNNFVERLTPLVVQEFCIRQVASLLIMTRAKF</sequence>
<feature type="transmembrane region" description="Helical" evidence="1">
    <location>
        <begin position="128"/>
        <end position="154"/>
    </location>
</feature>
<evidence type="ECO:0008006" key="4">
    <source>
        <dbReference type="Google" id="ProtNLM"/>
    </source>
</evidence>
<gene>
    <name evidence="2" type="ORF">Fcan01_00525</name>
</gene>
<reference evidence="2 3" key="1">
    <citation type="submission" date="2015-12" db="EMBL/GenBank/DDBJ databases">
        <title>The genome of Folsomia candida.</title>
        <authorList>
            <person name="Faddeeva A."/>
            <person name="Derks M.F."/>
            <person name="Anvar Y."/>
            <person name="Smit S."/>
            <person name="Van Straalen N."/>
            <person name="Roelofs D."/>
        </authorList>
    </citation>
    <scope>NUCLEOTIDE SEQUENCE [LARGE SCALE GENOMIC DNA]</scope>
    <source>
        <strain evidence="2 3">VU population</strain>
        <tissue evidence="2">Whole body</tissue>
    </source>
</reference>
<dbReference type="AlphaFoldDB" id="A0A226EZ26"/>
<feature type="transmembrane region" description="Helical" evidence="1">
    <location>
        <begin position="250"/>
        <end position="273"/>
    </location>
</feature>
<dbReference type="Proteomes" id="UP000198287">
    <property type="component" value="Unassembled WGS sequence"/>
</dbReference>
<organism evidence="2 3">
    <name type="scientific">Folsomia candida</name>
    <name type="common">Springtail</name>
    <dbReference type="NCBI Taxonomy" id="158441"/>
    <lineage>
        <taxon>Eukaryota</taxon>
        <taxon>Metazoa</taxon>
        <taxon>Ecdysozoa</taxon>
        <taxon>Arthropoda</taxon>
        <taxon>Hexapoda</taxon>
        <taxon>Collembola</taxon>
        <taxon>Entomobryomorpha</taxon>
        <taxon>Isotomoidea</taxon>
        <taxon>Isotomidae</taxon>
        <taxon>Proisotominae</taxon>
        <taxon>Folsomia</taxon>
    </lineage>
</organism>
<accession>A0A226EZ26</accession>
<keyword evidence="1" id="KW-0812">Transmembrane</keyword>
<feature type="transmembrane region" description="Helical" evidence="1">
    <location>
        <begin position="197"/>
        <end position="213"/>
    </location>
</feature>
<evidence type="ECO:0000256" key="1">
    <source>
        <dbReference type="SAM" id="Phobius"/>
    </source>
</evidence>
<dbReference type="EMBL" id="LNIX01000001">
    <property type="protein sequence ID" value="OXA62091.1"/>
    <property type="molecule type" value="Genomic_DNA"/>
</dbReference>
<evidence type="ECO:0000313" key="3">
    <source>
        <dbReference type="Proteomes" id="UP000198287"/>
    </source>
</evidence>
<proteinExistence type="predicted"/>
<protein>
    <recommendedName>
        <fullName evidence="4">Odorant receptor</fullName>
    </recommendedName>
</protein>
<keyword evidence="1" id="KW-0472">Membrane</keyword>
<name>A0A226EZ26_FOLCA</name>
<keyword evidence="3" id="KW-1185">Reference proteome</keyword>
<evidence type="ECO:0000313" key="2">
    <source>
        <dbReference type="EMBL" id="OXA62091.1"/>
    </source>
</evidence>